<organism evidence="3 4">
    <name type="scientific">Bifidobacterium scardovii</name>
    <dbReference type="NCBI Taxonomy" id="158787"/>
    <lineage>
        <taxon>Bacteria</taxon>
        <taxon>Bacillati</taxon>
        <taxon>Actinomycetota</taxon>
        <taxon>Actinomycetes</taxon>
        <taxon>Bifidobacteriales</taxon>
        <taxon>Bifidobacteriaceae</taxon>
        <taxon>Bifidobacterium</taxon>
    </lineage>
</organism>
<evidence type="ECO:0000256" key="1">
    <source>
        <dbReference type="SAM" id="MobiDB-lite"/>
    </source>
</evidence>
<dbReference type="Proteomes" id="UP000029033">
    <property type="component" value="Unassembled WGS sequence"/>
</dbReference>
<dbReference type="eggNOG" id="COG5340">
    <property type="taxonomic scope" value="Bacteria"/>
</dbReference>
<dbReference type="Pfam" id="PF13338">
    <property type="entry name" value="AbiEi_4"/>
    <property type="match status" value="1"/>
</dbReference>
<dbReference type="InterPro" id="IPR025159">
    <property type="entry name" value="AbiEi_N"/>
</dbReference>
<reference evidence="3 4" key="1">
    <citation type="submission" date="2014-03" db="EMBL/GenBank/DDBJ databases">
        <title>Genomics of Bifidobacteria.</title>
        <authorList>
            <person name="Ventura M."/>
            <person name="Milani C."/>
            <person name="Lugli G.A."/>
        </authorList>
    </citation>
    <scope>NUCLEOTIDE SEQUENCE [LARGE SCALE GENOMIC DNA]</scope>
    <source>
        <strain evidence="3 4">LMG 21589</strain>
    </source>
</reference>
<evidence type="ECO:0000313" key="4">
    <source>
        <dbReference type="Proteomes" id="UP000029033"/>
    </source>
</evidence>
<protein>
    <submittedName>
        <fullName evidence="3">Putative transcriptional regulator</fullName>
    </submittedName>
</protein>
<dbReference type="OrthoDB" id="3356078at2"/>
<evidence type="ECO:0000313" key="3">
    <source>
        <dbReference type="EMBL" id="KFI90739.1"/>
    </source>
</evidence>
<dbReference type="GeneID" id="85166930"/>
<feature type="region of interest" description="Disordered" evidence="1">
    <location>
        <begin position="224"/>
        <end position="243"/>
    </location>
</feature>
<dbReference type="STRING" id="158787.BSCA_1592"/>
<accession>A0A087D5D9</accession>
<comment type="caution">
    <text evidence="3">The sequence shown here is derived from an EMBL/GenBank/DDBJ whole genome shotgun (WGS) entry which is preliminary data.</text>
</comment>
<sequence length="243" mass="27526">MTNLDIPAVNKSKFVTFKCYKRGMRMNEVRRRLIPITSSQWGMVTTAQAKHAGVNRMTLTRLVQHELFSRMMQGVYRDEAVPTNRFDYIHAAWLALQPEQTAEVRLTNNQFDAVVCLETAAWLYGFGDFVPEPYHFAVPWRQRTKHPDTVIHRKSYALGNVDIREGIPVTSVKQTFADLLGAGVDRSLIADALRSALGQRLISPREARNLLTGHSSLQGMLNAFETPDADHSTLPDRTQDTSR</sequence>
<feature type="domain" description="AbiEi antitoxin N-terminal" evidence="2">
    <location>
        <begin position="32"/>
        <end position="77"/>
    </location>
</feature>
<dbReference type="RefSeq" id="WP_144414495.1">
    <property type="nucleotide sequence ID" value="NZ_CAJPMS010000082.1"/>
</dbReference>
<proteinExistence type="predicted"/>
<gene>
    <name evidence="3" type="ORF">BSCA_1592</name>
</gene>
<dbReference type="AlphaFoldDB" id="A0A087D5D9"/>
<dbReference type="EMBL" id="JGZO01000029">
    <property type="protein sequence ID" value="KFI90739.1"/>
    <property type="molecule type" value="Genomic_DNA"/>
</dbReference>
<evidence type="ECO:0000259" key="2">
    <source>
        <dbReference type="Pfam" id="PF13338"/>
    </source>
</evidence>
<keyword evidence="4" id="KW-1185">Reference proteome</keyword>
<feature type="compositionally biased region" description="Basic and acidic residues" evidence="1">
    <location>
        <begin position="228"/>
        <end position="243"/>
    </location>
</feature>
<name>A0A087D5D9_9BIFI</name>